<dbReference type="SUPFAM" id="SSF53474">
    <property type="entry name" value="alpha/beta-Hydrolases"/>
    <property type="match status" value="1"/>
</dbReference>
<evidence type="ECO:0000313" key="5">
    <source>
        <dbReference type="Proteomes" id="UP001166286"/>
    </source>
</evidence>
<accession>A0AA39V4J4</accession>
<feature type="domain" description="AB hydrolase-1" evidence="3">
    <location>
        <begin position="34"/>
        <end position="317"/>
    </location>
</feature>
<name>A0AA39V4J4_9LECA</name>
<dbReference type="EMBL" id="JAFEKC020000013">
    <property type="protein sequence ID" value="KAK0511379.1"/>
    <property type="molecule type" value="Genomic_DNA"/>
</dbReference>
<evidence type="ECO:0000256" key="2">
    <source>
        <dbReference type="ARBA" id="ARBA00038334"/>
    </source>
</evidence>
<comment type="similarity">
    <text evidence="2">Belongs to the AB hydrolase superfamily. Epoxide hydrolase family.</text>
</comment>
<dbReference type="PRINTS" id="PR00412">
    <property type="entry name" value="EPOXHYDRLASE"/>
</dbReference>
<evidence type="ECO:0000313" key="4">
    <source>
        <dbReference type="EMBL" id="KAK0511379.1"/>
    </source>
</evidence>
<dbReference type="Gene3D" id="3.40.50.1820">
    <property type="entry name" value="alpha/beta hydrolase"/>
    <property type="match status" value="1"/>
</dbReference>
<dbReference type="InterPro" id="IPR000073">
    <property type="entry name" value="AB_hydrolase_1"/>
</dbReference>
<sequence>MAAIAFPSLAKSGSVPSGTTYSFVHVHPKGNKPYILFLHGFPDSSYGWRHQIPYFQERGYGLIVPDLLGYGGTDKPKDVEAYRLKKMAQDLIDFLDAYQIQQVIGVGHDWGSSFLSRLAYYHPERFSKYAFLDVAYAPPRGHFSIDALNEQTEKLLGYPIFGYWHFFNEPNAGELMDQKPASMNSLLFPADPTSFKENLCIPNATRAYLASGTTQPLASWITPSEISIYNEIFAPQNGEGGYGPPLNWYKAQIANLNTADEAEVSEEKYHIQVPALLVTCTRDYIAVPKMQEGLMRPWVRDLLVKEMDAGHFVQAEKAEEVNQTLEEFIEK</sequence>
<reference evidence="4" key="1">
    <citation type="submission" date="2023-03" db="EMBL/GenBank/DDBJ databases">
        <title>Complete genome of Cladonia borealis.</title>
        <authorList>
            <person name="Park H."/>
        </authorList>
    </citation>
    <scope>NUCLEOTIDE SEQUENCE</scope>
    <source>
        <strain evidence="4">ANT050790</strain>
    </source>
</reference>
<dbReference type="InterPro" id="IPR029058">
    <property type="entry name" value="AB_hydrolase_fold"/>
</dbReference>
<dbReference type="InterPro" id="IPR000639">
    <property type="entry name" value="Epox_hydrolase-like"/>
</dbReference>
<protein>
    <recommendedName>
        <fullName evidence="3">AB hydrolase-1 domain-containing protein</fullName>
    </recommendedName>
</protein>
<dbReference type="GO" id="GO:0016787">
    <property type="term" value="F:hydrolase activity"/>
    <property type="evidence" value="ECO:0007669"/>
    <property type="project" value="UniProtKB-KW"/>
</dbReference>
<dbReference type="PANTHER" id="PTHR43329">
    <property type="entry name" value="EPOXIDE HYDROLASE"/>
    <property type="match status" value="1"/>
</dbReference>
<organism evidence="4 5">
    <name type="scientific">Cladonia borealis</name>
    <dbReference type="NCBI Taxonomy" id="184061"/>
    <lineage>
        <taxon>Eukaryota</taxon>
        <taxon>Fungi</taxon>
        <taxon>Dikarya</taxon>
        <taxon>Ascomycota</taxon>
        <taxon>Pezizomycotina</taxon>
        <taxon>Lecanoromycetes</taxon>
        <taxon>OSLEUM clade</taxon>
        <taxon>Lecanoromycetidae</taxon>
        <taxon>Lecanorales</taxon>
        <taxon>Lecanorineae</taxon>
        <taxon>Cladoniaceae</taxon>
        <taxon>Cladonia</taxon>
    </lineage>
</organism>
<proteinExistence type="inferred from homology"/>
<gene>
    <name evidence="4" type="ORF">JMJ35_005952</name>
</gene>
<keyword evidence="5" id="KW-1185">Reference proteome</keyword>
<comment type="caution">
    <text evidence="4">The sequence shown here is derived from an EMBL/GenBank/DDBJ whole genome shotgun (WGS) entry which is preliminary data.</text>
</comment>
<evidence type="ECO:0000259" key="3">
    <source>
        <dbReference type="Pfam" id="PF00561"/>
    </source>
</evidence>
<dbReference type="Pfam" id="PF00561">
    <property type="entry name" value="Abhydrolase_1"/>
    <property type="match status" value="1"/>
</dbReference>
<evidence type="ECO:0000256" key="1">
    <source>
        <dbReference type="ARBA" id="ARBA00022801"/>
    </source>
</evidence>
<keyword evidence="1" id="KW-0378">Hydrolase</keyword>
<dbReference type="AlphaFoldDB" id="A0AA39V4J4"/>
<dbReference type="Proteomes" id="UP001166286">
    <property type="component" value="Unassembled WGS sequence"/>
</dbReference>